<dbReference type="GO" id="GO:0030975">
    <property type="term" value="F:thiamine binding"/>
    <property type="evidence" value="ECO:0007669"/>
    <property type="project" value="TreeGrafter"/>
</dbReference>
<name>A0A1W7A0A2_9HYPH</name>
<dbReference type="OrthoDB" id="6529964at2"/>
<dbReference type="STRING" id="1235591.CAK95_16870"/>
<evidence type="ECO:0000313" key="4">
    <source>
        <dbReference type="Proteomes" id="UP000194137"/>
    </source>
</evidence>
<keyword evidence="1" id="KW-0732">Signal</keyword>
<evidence type="ECO:0000256" key="2">
    <source>
        <dbReference type="ARBA" id="ARBA00022764"/>
    </source>
</evidence>
<dbReference type="InterPro" id="IPR006059">
    <property type="entry name" value="SBP"/>
</dbReference>
<dbReference type="SUPFAM" id="SSF53850">
    <property type="entry name" value="Periplasmic binding protein-like II"/>
    <property type="match status" value="1"/>
</dbReference>
<dbReference type="AlphaFoldDB" id="A0A1W7A0A2"/>
<dbReference type="KEGG" id="psin:CAK95_16870"/>
<proteinExistence type="predicted"/>
<dbReference type="PANTHER" id="PTHR30006:SF2">
    <property type="entry name" value="ABC TRANSPORTER SUBSTRATE-BINDING PROTEIN"/>
    <property type="match status" value="1"/>
</dbReference>
<evidence type="ECO:0000313" key="3">
    <source>
        <dbReference type="EMBL" id="ARQ03026.1"/>
    </source>
</evidence>
<accession>A0A1W7A0A2</accession>
<dbReference type="GO" id="GO:0030976">
    <property type="term" value="F:thiamine pyrophosphate binding"/>
    <property type="evidence" value="ECO:0007669"/>
    <property type="project" value="TreeGrafter"/>
</dbReference>
<dbReference type="RefSeq" id="WP_086091481.1">
    <property type="nucleotide sequence ID" value="NZ_CP021112.1"/>
</dbReference>
<dbReference type="GO" id="GO:0030288">
    <property type="term" value="C:outer membrane-bounded periplasmic space"/>
    <property type="evidence" value="ECO:0007669"/>
    <property type="project" value="TreeGrafter"/>
</dbReference>
<dbReference type="Proteomes" id="UP000194137">
    <property type="component" value="Chromosome"/>
</dbReference>
<dbReference type="GO" id="GO:0015888">
    <property type="term" value="P:thiamine transport"/>
    <property type="evidence" value="ECO:0007669"/>
    <property type="project" value="TreeGrafter"/>
</dbReference>
<dbReference type="Gene3D" id="3.40.190.10">
    <property type="entry name" value="Periplasmic binding protein-like II"/>
    <property type="match status" value="2"/>
</dbReference>
<reference evidence="3 4" key="1">
    <citation type="submission" date="2017-05" db="EMBL/GenBank/DDBJ databases">
        <title>Full genome sequence of Pseudorhodoplanes sinuspersici.</title>
        <authorList>
            <person name="Dastgheib S.M.M."/>
            <person name="Shavandi M."/>
            <person name="Tirandaz H."/>
        </authorList>
    </citation>
    <scope>NUCLEOTIDE SEQUENCE [LARGE SCALE GENOMIC DNA]</scope>
    <source>
        <strain evidence="3 4">RIPI110</strain>
    </source>
</reference>
<sequence length="342" mass="37467">MKRILVASAALAVTMWAAPSFAAEKLIISSWGGSWKELIEQTVAKKFKAETGADVEFVTGGTIDRLNKAKLAKGSPESDVTFTTSHVGWLYANDGLYETLDMAKIPNAKFLVDQAKISPYHIGSWAYVYTIVYRPDLVPADIKFDSWADLWKPELKGKLSAPDFDTSHLVAVAAKLEGADAANWEKGSAKLKALKPNFKAYYANDAASQQLMQNGEAPVQVMLSMNAYYIASQGVKLNVAIPKEGAVLGVDTIGIMKGSKNADLAYKFVNILLDPEVQKEIATVKKGSPVVTNAKLDPEVAKLPGVFTTPDQWNKESLVIDHKLRAEKTGVWRQWFTENVIN</sequence>
<keyword evidence="2" id="KW-0574">Periplasm</keyword>
<dbReference type="PANTHER" id="PTHR30006">
    <property type="entry name" value="THIAMINE-BINDING PERIPLASMIC PROTEIN-RELATED"/>
    <property type="match status" value="1"/>
</dbReference>
<keyword evidence="4" id="KW-1185">Reference proteome</keyword>
<organism evidence="3 4">
    <name type="scientific">Pseudorhodoplanes sinuspersici</name>
    <dbReference type="NCBI Taxonomy" id="1235591"/>
    <lineage>
        <taxon>Bacteria</taxon>
        <taxon>Pseudomonadati</taxon>
        <taxon>Pseudomonadota</taxon>
        <taxon>Alphaproteobacteria</taxon>
        <taxon>Hyphomicrobiales</taxon>
        <taxon>Pseudorhodoplanes</taxon>
    </lineage>
</organism>
<protein>
    <submittedName>
        <fullName evidence="3">ABC transporter substrate-binding protein</fullName>
    </submittedName>
</protein>
<dbReference type="EMBL" id="CP021112">
    <property type="protein sequence ID" value="ARQ03026.1"/>
    <property type="molecule type" value="Genomic_DNA"/>
</dbReference>
<dbReference type="Pfam" id="PF13416">
    <property type="entry name" value="SBP_bac_8"/>
    <property type="match status" value="1"/>
</dbReference>
<gene>
    <name evidence="3" type="ORF">CAK95_16870</name>
</gene>
<dbReference type="CDD" id="cd13589">
    <property type="entry name" value="PBP2_polyamine_RpCGA009"/>
    <property type="match status" value="1"/>
</dbReference>
<evidence type="ECO:0000256" key="1">
    <source>
        <dbReference type="ARBA" id="ARBA00022729"/>
    </source>
</evidence>